<dbReference type="InterPro" id="IPR007218">
    <property type="entry name" value="DNA_pol_delta_4"/>
</dbReference>
<dbReference type="AlphaFoldDB" id="A0A4U0UDI3"/>
<dbReference type="Pfam" id="PF04081">
    <property type="entry name" value="DNA_pol_delta_4"/>
    <property type="match status" value="1"/>
</dbReference>
<feature type="compositionally biased region" description="Basic and acidic residues" evidence="1">
    <location>
        <begin position="39"/>
        <end position="50"/>
    </location>
</feature>
<dbReference type="GO" id="GO:0043625">
    <property type="term" value="C:delta DNA polymerase complex"/>
    <property type="evidence" value="ECO:0007669"/>
    <property type="project" value="TreeGrafter"/>
</dbReference>
<dbReference type="GO" id="GO:0006261">
    <property type="term" value="P:DNA-templated DNA replication"/>
    <property type="evidence" value="ECO:0007669"/>
    <property type="project" value="TreeGrafter"/>
</dbReference>
<evidence type="ECO:0008006" key="4">
    <source>
        <dbReference type="Google" id="ProtNLM"/>
    </source>
</evidence>
<protein>
    <recommendedName>
        <fullName evidence="4">DNA polymerase delta subunit 4</fullName>
    </recommendedName>
</protein>
<gene>
    <name evidence="2" type="ORF">B0A50_00358</name>
</gene>
<dbReference type="Proteomes" id="UP000308549">
    <property type="component" value="Unassembled WGS sequence"/>
</dbReference>
<accession>A0A4U0UDI3</accession>
<reference evidence="2 3" key="1">
    <citation type="submission" date="2017-03" db="EMBL/GenBank/DDBJ databases">
        <title>Genomes of endolithic fungi from Antarctica.</title>
        <authorList>
            <person name="Coleine C."/>
            <person name="Masonjones S."/>
            <person name="Stajich J.E."/>
        </authorList>
    </citation>
    <scope>NUCLEOTIDE SEQUENCE [LARGE SCALE GENOMIC DNA]</scope>
    <source>
        <strain evidence="2 3">CCFEE 6315</strain>
    </source>
</reference>
<dbReference type="GO" id="GO:0000731">
    <property type="term" value="P:DNA synthesis involved in DNA repair"/>
    <property type="evidence" value="ECO:0007669"/>
    <property type="project" value="InterPro"/>
</dbReference>
<dbReference type="EMBL" id="NAJL01000002">
    <property type="protein sequence ID" value="TKA33523.1"/>
    <property type="molecule type" value="Genomic_DNA"/>
</dbReference>
<dbReference type="PANTHER" id="PTHR14303:SF0">
    <property type="entry name" value="DNA POLYMERASE DELTA SUBUNIT 4"/>
    <property type="match status" value="1"/>
</dbReference>
<evidence type="ECO:0000313" key="2">
    <source>
        <dbReference type="EMBL" id="TKA33523.1"/>
    </source>
</evidence>
<feature type="compositionally biased region" description="Polar residues" evidence="1">
    <location>
        <begin position="9"/>
        <end position="23"/>
    </location>
</feature>
<feature type="region of interest" description="Disordered" evidence="1">
    <location>
        <begin position="1"/>
        <end position="50"/>
    </location>
</feature>
<proteinExistence type="predicted"/>
<name>A0A4U0UDI3_9PEZI</name>
<comment type="caution">
    <text evidence="2">The sequence shown here is derived from an EMBL/GenBank/DDBJ whole genome shotgun (WGS) entry which is preliminary data.</text>
</comment>
<dbReference type="GO" id="GO:0003887">
    <property type="term" value="F:DNA-directed DNA polymerase activity"/>
    <property type="evidence" value="ECO:0007669"/>
    <property type="project" value="TreeGrafter"/>
</dbReference>
<dbReference type="OrthoDB" id="337486at2759"/>
<organism evidence="2 3">
    <name type="scientific">Salinomyces thailandicus</name>
    <dbReference type="NCBI Taxonomy" id="706561"/>
    <lineage>
        <taxon>Eukaryota</taxon>
        <taxon>Fungi</taxon>
        <taxon>Dikarya</taxon>
        <taxon>Ascomycota</taxon>
        <taxon>Pezizomycotina</taxon>
        <taxon>Dothideomycetes</taxon>
        <taxon>Dothideomycetidae</taxon>
        <taxon>Mycosphaerellales</taxon>
        <taxon>Teratosphaeriaceae</taxon>
        <taxon>Salinomyces</taxon>
    </lineage>
</organism>
<sequence>MAPKRKSTAPRTASRQSSQQATLSFHGKPNKITKSSGRQQDKVSKKDPALVEDVVRTDVLAEAQPDLDEPTTAQEVIENQATEEVEVLKDPLEHDGEATTEEIVLGGRAQESDVGALGGKGAGWVGDEEEQARKVSDTQIKRYWRAKEQERLAPRVHQEDLSVYEKVLREWDMSGQYGPCIGIARLKRWKRANLLGLKPPIEVLGVLLKDMEGGKTASQRAHVDELMSSRFVET</sequence>
<dbReference type="PANTHER" id="PTHR14303">
    <property type="entry name" value="DNA POLYMERASE DELTA SUBUNIT 4"/>
    <property type="match status" value="1"/>
</dbReference>
<evidence type="ECO:0000313" key="3">
    <source>
        <dbReference type="Proteomes" id="UP000308549"/>
    </source>
</evidence>
<evidence type="ECO:0000256" key="1">
    <source>
        <dbReference type="SAM" id="MobiDB-lite"/>
    </source>
</evidence>
<keyword evidence="3" id="KW-1185">Reference proteome</keyword>